<organism evidence="1">
    <name type="scientific">Clostridioides difficile</name>
    <name type="common">Peptoclostridium difficile</name>
    <dbReference type="NCBI Taxonomy" id="1496"/>
    <lineage>
        <taxon>Bacteria</taxon>
        <taxon>Bacillati</taxon>
        <taxon>Bacillota</taxon>
        <taxon>Clostridia</taxon>
        <taxon>Peptostreptococcales</taxon>
        <taxon>Peptostreptococcaceae</taxon>
        <taxon>Clostridioides</taxon>
    </lineage>
</organism>
<reference evidence="1" key="1">
    <citation type="submission" date="2014-07" db="EMBL/GenBank/DDBJ databases">
        <authorList>
            <person name="Monot Marc"/>
        </authorList>
    </citation>
    <scope>NUCLEOTIDE SEQUENCE</scope>
</reference>
<sequence>MTVLYLLNTVPALASDTSTSALTPFILPHWFPTSSILILVNATSTSICLLDEVILINFY</sequence>
<proteinExistence type="predicted"/>
<protein>
    <submittedName>
        <fullName evidence="1">Uncharacterized protein</fullName>
    </submittedName>
</protein>
<name>A0A069ADN5_CLODI</name>
<evidence type="ECO:0000313" key="1">
    <source>
        <dbReference type="EMBL" id="CDS88975.1"/>
    </source>
</evidence>
<gene>
    <name evidence="1" type="ORF">BN1096_700272</name>
</gene>
<dbReference type="EMBL" id="LK932525">
    <property type="protein sequence ID" value="CDS88975.1"/>
    <property type="molecule type" value="Genomic_DNA"/>
</dbReference>
<accession>A0A069ADN5</accession>
<dbReference type="AlphaFoldDB" id="A0A069ADN5"/>